<reference evidence="2" key="2">
    <citation type="submission" date="2022-11" db="EMBL/GenBank/DDBJ databases">
        <title>Draft genome sequence of Sellimonas catena strain 18CBH55.</title>
        <authorList>
            <person name="Atsushi H."/>
            <person name="Moriya O."/>
            <person name="Mitsuo S."/>
        </authorList>
    </citation>
    <scope>NUCLEOTIDE SEQUENCE</scope>
    <source>
        <strain evidence="2">18CBH55</strain>
    </source>
</reference>
<reference evidence="2" key="3">
    <citation type="journal article" date="2023" name="Int. J. Syst. Evol. Microbiol.">
        <title>Sellimonas catena sp. nov., isolated from human faeces.</title>
        <authorList>
            <person name="Hisatomi A."/>
            <person name="Ohkuma M."/>
            <person name="Sakamoto M."/>
        </authorList>
    </citation>
    <scope>NUCLEOTIDE SEQUENCE</scope>
    <source>
        <strain evidence="2">18CBH55</strain>
    </source>
</reference>
<dbReference type="Proteomes" id="UP001145094">
    <property type="component" value="Unassembled WGS sequence"/>
</dbReference>
<dbReference type="InterPro" id="IPR046656">
    <property type="entry name" value="DUF6674"/>
</dbReference>
<keyword evidence="1" id="KW-0175">Coiled coil</keyword>
<evidence type="ECO:0000313" key="2">
    <source>
        <dbReference type="EMBL" id="GLG92038.1"/>
    </source>
</evidence>
<organism evidence="2 3">
    <name type="scientific">Sellimonas catena</name>
    <dbReference type="NCBI Taxonomy" id="2994035"/>
    <lineage>
        <taxon>Bacteria</taxon>
        <taxon>Bacillati</taxon>
        <taxon>Bacillota</taxon>
        <taxon>Clostridia</taxon>
        <taxon>Lachnospirales</taxon>
        <taxon>Lachnospiraceae</taxon>
        <taxon>Sellimonas</taxon>
    </lineage>
</organism>
<protein>
    <submittedName>
        <fullName evidence="2">Uncharacterized protein</fullName>
    </submittedName>
</protein>
<comment type="caution">
    <text evidence="2">The sequence shown here is derived from an EMBL/GenBank/DDBJ whole genome shotgun (WGS) entry which is preliminary data.</text>
</comment>
<reference evidence="2" key="1">
    <citation type="submission" date="2022-11" db="EMBL/GenBank/DDBJ databases">
        <title>Draft genome sequence of Sellimonas catena strain 18CBH55.</title>
        <authorList>
            <person name="Hisatomi A."/>
            <person name="Ohkuma M."/>
            <person name="Sakamoto M."/>
        </authorList>
    </citation>
    <scope>NUCLEOTIDE SEQUENCE</scope>
    <source>
        <strain evidence="2">18CBH55</strain>
    </source>
</reference>
<feature type="coiled-coil region" evidence="1">
    <location>
        <begin position="205"/>
        <end position="242"/>
    </location>
</feature>
<evidence type="ECO:0000313" key="3">
    <source>
        <dbReference type="Proteomes" id="UP001145094"/>
    </source>
</evidence>
<dbReference type="EMBL" id="BSCH01000033">
    <property type="protein sequence ID" value="GLG92038.1"/>
    <property type="molecule type" value="Genomic_DNA"/>
</dbReference>
<accession>A0A9W6CLP3</accession>
<gene>
    <name evidence="2" type="ORF">Selli2_34650</name>
</gene>
<proteinExistence type="predicted"/>
<dbReference type="AlphaFoldDB" id="A0A9W6CLP3"/>
<name>A0A9W6CLP3_9FIRM</name>
<sequence>METARQTVLMEQPEIVELFRVLEGNGLTKEQKEVESLVKYLDGMEVQFGQVLEELRDVKEQLSQIQDGGVKASVLRIAEQAQGKVQEVGGQLNTVRKNLIQSAGNALQTFKEKGKDALQKAVSAMKIPSALARIQEGLHGAVESMNRQADKMEVLNGELHAAGGHIKNVGRIFRGKEQKKVEPQATDRGITAKIRKSFLTISGRLSSMEQTTENLRRRLEQFVQKEEKKPSVKVELKKLKEEKKMVPQLPVPVKQQARE</sequence>
<dbReference type="RefSeq" id="WP_281845959.1">
    <property type="nucleotide sequence ID" value="NZ_BSCH01000033.1"/>
</dbReference>
<evidence type="ECO:0000256" key="1">
    <source>
        <dbReference type="SAM" id="Coils"/>
    </source>
</evidence>
<dbReference type="Pfam" id="PF20379">
    <property type="entry name" value="DUF6674"/>
    <property type="match status" value="1"/>
</dbReference>